<organism evidence="1 2">
    <name type="scientific">Legionella santicrucis</name>
    <dbReference type="NCBI Taxonomy" id="45074"/>
    <lineage>
        <taxon>Bacteria</taxon>
        <taxon>Pseudomonadati</taxon>
        <taxon>Pseudomonadota</taxon>
        <taxon>Gammaproteobacteria</taxon>
        <taxon>Legionellales</taxon>
        <taxon>Legionellaceae</taxon>
        <taxon>Legionella</taxon>
    </lineage>
</organism>
<proteinExistence type="predicted"/>
<dbReference type="RefSeq" id="WP_058514343.1">
    <property type="nucleotide sequence ID" value="NZ_CAAAIH010000014.1"/>
</dbReference>
<sequence length="422" mass="49741">MKVGEFKKLIDELEEKILLEKSANEVIRLVALIKEIAEIYDEENDVPSEMMVSVQKIIHEFWSWSAHYLSYEQWRNDVLVIPWLAFQKQLVKAGLLERDFHHPLLFQELKNRYDSVSDNELKSTELLSLLTSASRMSGYARPDELDNNYPLLRLNESFSAKRSQETQKLKDIVFLLQSSFYLLYKYCTVAQLRMAPYLIYFRQHTTDEERRSELAIFKTLTEKTAECIKFFHDQEDYVDTRSLKMVDALSNVAHLIPNRRGDFLQITHERRWIYPFIQKSRIDSMTNDDVLLDETLRLLELDFDTQKDKSYTAALDFTAVAQKQMRTLTSREAKLVHTAITLFSLEKYIKQRQEDTRSKYSFLSLSGRTKCQAAEKWKNSIRGMPVHIGFFEKMALNQGRLKHLIESLEEHEKELRGSSDFK</sequence>
<comment type="caution">
    <text evidence="1">The sequence shown here is derived from an EMBL/GenBank/DDBJ whole genome shotgun (WGS) entry which is preliminary data.</text>
</comment>
<dbReference type="OrthoDB" id="5650429at2"/>
<accession>A0A0W0YTU5</accession>
<evidence type="ECO:0000313" key="1">
    <source>
        <dbReference type="EMBL" id="KTD60304.1"/>
    </source>
</evidence>
<dbReference type="AlphaFoldDB" id="A0A0W0YTU5"/>
<dbReference type="STRING" id="45074.Lsan_2082"/>
<protein>
    <submittedName>
        <fullName evidence="1">Uncharacterized protein</fullName>
    </submittedName>
</protein>
<reference evidence="1 2" key="1">
    <citation type="submission" date="2015-11" db="EMBL/GenBank/DDBJ databases">
        <title>Genomic analysis of 38 Legionella species identifies large and diverse effector repertoires.</title>
        <authorList>
            <person name="Burstein D."/>
            <person name="Amaro F."/>
            <person name="Zusman T."/>
            <person name="Lifshitz Z."/>
            <person name="Cohen O."/>
            <person name="Gilbert J.A."/>
            <person name="Pupko T."/>
            <person name="Shuman H.A."/>
            <person name="Segal G."/>
        </authorList>
    </citation>
    <scope>NUCLEOTIDE SEQUENCE [LARGE SCALE GENOMIC DNA]</scope>
    <source>
        <strain evidence="1 2">SC-63-C7</strain>
    </source>
</reference>
<gene>
    <name evidence="1" type="ORF">Lsan_2082</name>
</gene>
<keyword evidence="2" id="KW-1185">Reference proteome</keyword>
<evidence type="ECO:0000313" key="2">
    <source>
        <dbReference type="Proteomes" id="UP000054703"/>
    </source>
</evidence>
<dbReference type="Proteomes" id="UP000054703">
    <property type="component" value="Unassembled WGS sequence"/>
</dbReference>
<dbReference type="PATRIC" id="fig|45074.5.peg.2222"/>
<name>A0A0W0YTU5_9GAMM</name>
<dbReference type="EMBL" id="LNYU01000050">
    <property type="protein sequence ID" value="KTD60304.1"/>
    <property type="molecule type" value="Genomic_DNA"/>
</dbReference>